<sequence>MLRAIVIFLSLPAIGKTEDYFPCNASSPHGIKFSEGIAGDWKRAVPQAFRSFIKKVKSMNLPEGLVEKTKLIEPRVEYSCLMEDGTHFGIGFIFDISELELYQQNIAEAVESALNTEWIKNEGFAKIALDEFVRVRIISQYQLNFVVKTTDFTRNYTSLKSIVQKPIKL</sequence>
<protein>
    <submittedName>
        <fullName evidence="1">Uncharacterized protein</fullName>
    </submittedName>
</protein>
<proteinExistence type="predicted"/>
<reference evidence="1" key="1">
    <citation type="submission" date="2023-07" db="EMBL/GenBank/DDBJ databases">
        <authorList>
            <consortium name="CYATHOMIX"/>
        </authorList>
    </citation>
    <scope>NUCLEOTIDE SEQUENCE</scope>
    <source>
        <strain evidence="1">N/A</strain>
    </source>
</reference>
<gene>
    <name evidence="1" type="ORF">CYNAS_LOCUS3797</name>
</gene>
<organism evidence="1 2">
    <name type="scientific">Cylicocyclus nassatus</name>
    <name type="common">Nematode worm</name>
    <dbReference type="NCBI Taxonomy" id="53992"/>
    <lineage>
        <taxon>Eukaryota</taxon>
        <taxon>Metazoa</taxon>
        <taxon>Ecdysozoa</taxon>
        <taxon>Nematoda</taxon>
        <taxon>Chromadorea</taxon>
        <taxon>Rhabditida</taxon>
        <taxon>Rhabditina</taxon>
        <taxon>Rhabditomorpha</taxon>
        <taxon>Strongyloidea</taxon>
        <taxon>Strongylidae</taxon>
        <taxon>Cylicocyclus</taxon>
    </lineage>
</organism>
<comment type="caution">
    <text evidence="1">The sequence shown here is derived from an EMBL/GenBank/DDBJ whole genome shotgun (WGS) entry which is preliminary data.</text>
</comment>
<dbReference type="Proteomes" id="UP001176961">
    <property type="component" value="Unassembled WGS sequence"/>
</dbReference>
<name>A0AA36DSC9_CYLNA</name>
<evidence type="ECO:0000313" key="2">
    <source>
        <dbReference type="Proteomes" id="UP001176961"/>
    </source>
</evidence>
<dbReference type="EMBL" id="CATQJL010000001">
    <property type="protein sequence ID" value="CAJ0591814.1"/>
    <property type="molecule type" value="Genomic_DNA"/>
</dbReference>
<keyword evidence="2" id="KW-1185">Reference proteome</keyword>
<dbReference type="AlphaFoldDB" id="A0AA36DSC9"/>
<accession>A0AA36DSC9</accession>
<evidence type="ECO:0000313" key="1">
    <source>
        <dbReference type="EMBL" id="CAJ0591814.1"/>
    </source>
</evidence>